<evidence type="ECO:0000313" key="1">
    <source>
        <dbReference type="EnsemblProtists" id="HpaP804055"/>
    </source>
</evidence>
<proteinExistence type="predicted"/>
<reference evidence="1" key="2">
    <citation type="submission" date="2015-06" db="UniProtKB">
        <authorList>
            <consortium name="EnsemblProtists"/>
        </authorList>
    </citation>
    <scope>IDENTIFICATION</scope>
    <source>
        <strain evidence="1">Emoy2</strain>
    </source>
</reference>
<keyword evidence="2" id="KW-1185">Reference proteome</keyword>
<evidence type="ECO:0000313" key="2">
    <source>
        <dbReference type="Proteomes" id="UP000011713"/>
    </source>
</evidence>
<organism evidence="1 2">
    <name type="scientific">Hyaloperonospora arabidopsidis (strain Emoy2)</name>
    <name type="common">Downy mildew agent</name>
    <name type="synonym">Peronospora arabidopsidis</name>
    <dbReference type="NCBI Taxonomy" id="559515"/>
    <lineage>
        <taxon>Eukaryota</taxon>
        <taxon>Sar</taxon>
        <taxon>Stramenopiles</taxon>
        <taxon>Oomycota</taxon>
        <taxon>Peronosporomycetes</taxon>
        <taxon>Peronosporales</taxon>
        <taxon>Peronosporaceae</taxon>
        <taxon>Hyaloperonospora</taxon>
    </lineage>
</organism>
<dbReference type="Proteomes" id="UP000011713">
    <property type="component" value="Unassembled WGS sequence"/>
</dbReference>
<dbReference type="EMBL" id="JH598136">
    <property type="status" value="NOT_ANNOTATED_CDS"/>
    <property type="molecule type" value="Genomic_DNA"/>
</dbReference>
<dbReference type="InParanoid" id="M4BCN9"/>
<protein>
    <submittedName>
        <fullName evidence="1">Uncharacterized protein</fullName>
    </submittedName>
</protein>
<dbReference type="AlphaFoldDB" id="M4BCN9"/>
<dbReference type="EnsemblProtists" id="HpaT804055">
    <property type="protein sequence ID" value="HpaP804055"/>
    <property type="gene ID" value="HpaG804055"/>
</dbReference>
<dbReference type="VEuPathDB" id="FungiDB:HpaG804055"/>
<reference evidence="2" key="1">
    <citation type="journal article" date="2010" name="Science">
        <title>Signatures of adaptation to obligate biotrophy in the Hyaloperonospora arabidopsidis genome.</title>
        <authorList>
            <person name="Baxter L."/>
            <person name="Tripathy S."/>
            <person name="Ishaque N."/>
            <person name="Boot N."/>
            <person name="Cabral A."/>
            <person name="Kemen E."/>
            <person name="Thines M."/>
            <person name="Ah-Fong A."/>
            <person name="Anderson R."/>
            <person name="Badejoko W."/>
            <person name="Bittner-Eddy P."/>
            <person name="Boore J.L."/>
            <person name="Chibucos M.C."/>
            <person name="Coates M."/>
            <person name="Dehal P."/>
            <person name="Delehaunty K."/>
            <person name="Dong S."/>
            <person name="Downton P."/>
            <person name="Dumas B."/>
            <person name="Fabro G."/>
            <person name="Fronick C."/>
            <person name="Fuerstenberg S.I."/>
            <person name="Fulton L."/>
            <person name="Gaulin E."/>
            <person name="Govers F."/>
            <person name="Hughes L."/>
            <person name="Humphray S."/>
            <person name="Jiang R.H."/>
            <person name="Judelson H."/>
            <person name="Kamoun S."/>
            <person name="Kyung K."/>
            <person name="Meijer H."/>
            <person name="Minx P."/>
            <person name="Morris P."/>
            <person name="Nelson J."/>
            <person name="Phuntumart V."/>
            <person name="Qutob D."/>
            <person name="Rehmany A."/>
            <person name="Rougon-Cardoso A."/>
            <person name="Ryden P."/>
            <person name="Torto-Alalibo T."/>
            <person name="Studholme D."/>
            <person name="Wang Y."/>
            <person name="Win J."/>
            <person name="Wood J."/>
            <person name="Clifton S.W."/>
            <person name="Rogers J."/>
            <person name="Van den Ackerveken G."/>
            <person name="Jones J.D."/>
            <person name="McDowell J.M."/>
            <person name="Beynon J."/>
            <person name="Tyler B.M."/>
        </authorList>
    </citation>
    <scope>NUCLEOTIDE SEQUENCE [LARGE SCALE GENOMIC DNA]</scope>
    <source>
        <strain evidence="2">Emoy2</strain>
    </source>
</reference>
<dbReference type="HOGENOM" id="CLU_1781004_0_0_1"/>
<accession>M4BCN9</accession>
<name>M4BCN9_HYAAE</name>
<sequence length="146" mass="16437">MVVVQSPKGEATSDCAQAGCRAVKSYLSVCVCVCLEITRLVTYSFFSDRCYCIVILQLDSVLRTGLLISRVELQSLLPYLMVCLTSRLYIFIDQSELAVLNVYLMKKEGVNQIKNGVNLTISFYFPFTKSYKGGDTLHRTLCDLYT</sequence>